<gene>
    <name evidence="1" type="ORF">AWB79_06698</name>
</gene>
<proteinExistence type="predicted"/>
<sequence length="79" mass="8877">MPIKGQVDNEEWSVTCTTELTAQGIVCSIGVEQRSVEGGRFMHRFRHVGTFDNEREAVLAGLKEGMTWIRLRAAKTINL</sequence>
<dbReference type="OrthoDB" id="9154435at2"/>
<evidence type="ECO:0000313" key="1">
    <source>
        <dbReference type="EMBL" id="SAK91435.1"/>
    </source>
</evidence>
<comment type="caution">
    <text evidence="1">The sequence shown here is derived from an EMBL/GenBank/DDBJ whole genome shotgun (WGS) entry which is preliminary data.</text>
</comment>
<evidence type="ECO:0000313" key="2">
    <source>
        <dbReference type="Proteomes" id="UP000054851"/>
    </source>
</evidence>
<keyword evidence="2" id="KW-1185">Reference proteome</keyword>
<protein>
    <submittedName>
        <fullName evidence="1">UDP-glucose 4-epimerase</fullName>
    </submittedName>
</protein>
<dbReference type="Proteomes" id="UP000054851">
    <property type="component" value="Unassembled WGS sequence"/>
</dbReference>
<accession>A0A158D9V6</accession>
<organism evidence="1 2">
    <name type="scientific">Caballeronia hypogeia</name>
    <dbReference type="NCBI Taxonomy" id="1777140"/>
    <lineage>
        <taxon>Bacteria</taxon>
        <taxon>Pseudomonadati</taxon>
        <taxon>Pseudomonadota</taxon>
        <taxon>Betaproteobacteria</taxon>
        <taxon>Burkholderiales</taxon>
        <taxon>Burkholderiaceae</taxon>
        <taxon>Caballeronia</taxon>
    </lineage>
</organism>
<reference evidence="1" key="1">
    <citation type="submission" date="2016-01" db="EMBL/GenBank/DDBJ databases">
        <authorList>
            <person name="Peeters C."/>
        </authorList>
    </citation>
    <scope>NUCLEOTIDE SEQUENCE</scope>
    <source>
        <strain evidence="1">LMG 29322</strain>
    </source>
</reference>
<dbReference type="AlphaFoldDB" id="A0A158D9V6"/>
<dbReference type="EMBL" id="FCOA02000038">
    <property type="protein sequence ID" value="SAK91435.1"/>
    <property type="molecule type" value="Genomic_DNA"/>
</dbReference>
<dbReference type="RefSeq" id="WP_061171713.1">
    <property type="nucleotide sequence ID" value="NZ_FCOA02000038.1"/>
</dbReference>
<name>A0A158D9V6_9BURK</name>